<sequence>MVDKKIYLSREVYLWNYWMNSYEFGPKSQEIPPSGAYNYGQTLVEEVIRSKIMKNESNFNNNSIDRATTDPLHCITHFWTVCGMVHSGYQRLILPRENGSIVIVLKSRIGTELQKKLFLRPGLLTKFIYPISKEASDKLLHGEHWEPIRTSGGCPALFTSLHDHGSSLKHPLYLTITEVHCWPLITAVVRMRSKPKTFTEPELKTVQSSHNDGATSRPLSPKCDHLTSRRLGSFFEDPQQKRSEAEQNLIMTRPGWRTKSSPHERQLMLTSANELNFWELVLKFGSRALGDRIICVETTQMPQMVRYGSSGQKPYFVKVEIEVGT</sequence>
<feature type="compositionally biased region" description="Polar residues" evidence="1">
    <location>
        <begin position="205"/>
        <end position="218"/>
    </location>
</feature>
<gene>
    <name evidence="2" type="ORF">NTEN_LOCUS1369</name>
</gene>
<reference evidence="2 3" key="1">
    <citation type="submission" date="2020-02" db="EMBL/GenBank/DDBJ databases">
        <authorList>
            <person name="Ferguson B K."/>
        </authorList>
    </citation>
    <scope>NUCLEOTIDE SEQUENCE [LARGE SCALE GENOMIC DNA]</scope>
</reference>
<name>A0A6H5FZ36_9HEMI</name>
<accession>A0A6H5FZ36</accession>
<organism evidence="2 3">
    <name type="scientific">Nesidiocoris tenuis</name>
    <dbReference type="NCBI Taxonomy" id="355587"/>
    <lineage>
        <taxon>Eukaryota</taxon>
        <taxon>Metazoa</taxon>
        <taxon>Ecdysozoa</taxon>
        <taxon>Arthropoda</taxon>
        <taxon>Hexapoda</taxon>
        <taxon>Insecta</taxon>
        <taxon>Pterygota</taxon>
        <taxon>Neoptera</taxon>
        <taxon>Paraneoptera</taxon>
        <taxon>Hemiptera</taxon>
        <taxon>Heteroptera</taxon>
        <taxon>Panheteroptera</taxon>
        <taxon>Cimicomorpha</taxon>
        <taxon>Miridae</taxon>
        <taxon>Dicyphina</taxon>
        <taxon>Nesidiocoris</taxon>
    </lineage>
</organism>
<proteinExistence type="predicted"/>
<evidence type="ECO:0000313" key="3">
    <source>
        <dbReference type="Proteomes" id="UP000479000"/>
    </source>
</evidence>
<feature type="region of interest" description="Disordered" evidence="1">
    <location>
        <begin position="202"/>
        <end position="222"/>
    </location>
</feature>
<dbReference type="Proteomes" id="UP000479000">
    <property type="component" value="Unassembled WGS sequence"/>
</dbReference>
<dbReference type="AlphaFoldDB" id="A0A6H5FZ36"/>
<keyword evidence="3" id="KW-1185">Reference proteome</keyword>
<evidence type="ECO:0000256" key="1">
    <source>
        <dbReference type="SAM" id="MobiDB-lite"/>
    </source>
</evidence>
<dbReference type="EMBL" id="CADCXU010002000">
    <property type="protein sequence ID" value="CAA9994553.1"/>
    <property type="molecule type" value="Genomic_DNA"/>
</dbReference>
<protein>
    <submittedName>
        <fullName evidence="2">Uncharacterized protein</fullName>
    </submittedName>
</protein>
<evidence type="ECO:0000313" key="2">
    <source>
        <dbReference type="EMBL" id="CAA9994553.1"/>
    </source>
</evidence>